<feature type="domain" description="Rv2993c-like N-terminal" evidence="4">
    <location>
        <begin position="1"/>
        <end position="48"/>
    </location>
</feature>
<comment type="similarity">
    <text evidence="1">Belongs to the FAH family.</text>
</comment>
<evidence type="ECO:0000259" key="3">
    <source>
        <dbReference type="Pfam" id="PF01557"/>
    </source>
</evidence>
<sequence>MKWVRVQTGEGIRWGYHLQDGRIQTVVGEPWGGFADQGAPVSASQVGLSVPVFPRKLIAIGRNYAKHAAERGNEVPAEPLFFLVSPTALIGDGEAIRLPNREDRIDHEAELAVVIGTGGKDISEENAWDHIFGYACAMDITNRVQQEKDGQFTRSKSYDTFKPIGPWIETDWQPSDRIIRLWVNQELKQEGSTSEMVHSIPRLIATVSAVFPLESGDVILTGTPDGVGPLAPGDNVEMEIEGLGRLSHPVVG</sequence>
<dbReference type="PANTHER" id="PTHR11820:SF7">
    <property type="entry name" value="ACYLPYRUVASE FAHD1, MITOCHONDRIAL"/>
    <property type="match status" value="1"/>
</dbReference>
<comment type="caution">
    <text evidence="5">The sequence shown here is derived from an EMBL/GenBank/DDBJ whole genome shotgun (WGS) entry which is preliminary data.</text>
</comment>
<evidence type="ECO:0000313" key="5">
    <source>
        <dbReference type="EMBL" id="MDR6224857.1"/>
    </source>
</evidence>
<keyword evidence="2" id="KW-0479">Metal-binding</keyword>
<dbReference type="EMBL" id="JAVDQG010000002">
    <property type="protein sequence ID" value="MDR6224857.1"/>
    <property type="molecule type" value="Genomic_DNA"/>
</dbReference>
<reference evidence="5 6" key="1">
    <citation type="submission" date="2023-07" db="EMBL/GenBank/DDBJ databases">
        <title>Genomic Encyclopedia of Type Strains, Phase IV (KMG-IV): sequencing the most valuable type-strain genomes for metagenomic binning, comparative biology and taxonomic classification.</title>
        <authorList>
            <person name="Goeker M."/>
        </authorList>
    </citation>
    <scope>NUCLEOTIDE SEQUENCE [LARGE SCALE GENOMIC DNA]</scope>
    <source>
        <strain evidence="5 6">DSM 45903</strain>
    </source>
</reference>
<proteinExistence type="inferred from homology"/>
<gene>
    <name evidence="5" type="ORF">JOE21_000848</name>
</gene>
<evidence type="ECO:0000256" key="2">
    <source>
        <dbReference type="ARBA" id="ARBA00022723"/>
    </source>
</evidence>
<keyword evidence="6" id="KW-1185">Reference proteome</keyword>
<dbReference type="Pfam" id="PF10370">
    <property type="entry name" value="Rv2993c-like_N"/>
    <property type="match status" value="1"/>
</dbReference>
<evidence type="ECO:0000256" key="1">
    <source>
        <dbReference type="ARBA" id="ARBA00010211"/>
    </source>
</evidence>
<evidence type="ECO:0000313" key="6">
    <source>
        <dbReference type="Proteomes" id="UP001185012"/>
    </source>
</evidence>
<dbReference type="InterPro" id="IPR018833">
    <property type="entry name" value="Rv2993c-like_N"/>
</dbReference>
<evidence type="ECO:0000259" key="4">
    <source>
        <dbReference type="Pfam" id="PF10370"/>
    </source>
</evidence>
<dbReference type="Gene3D" id="3.90.850.10">
    <property type="entry name" value="Fumarylacetoacetase-like, C-terminal domain"/>
    <property type="match status" value="1"/>
</dbReference>
<dbReference type="Proteomes" id="UP001185012">
    <property type="component" value="Unassembled WGS sequence"/>
</dbReference>
<dbReference type="InterPro" id="IPR011234">
    <property type="entry name" value="Fumarylacetoacetase-like_C"/>
</dbReference>
<protein>
    <submittedName>
        <fullName evidence="5">2-keto-4-pentenoate hydratase/2-oxohepta-3-ene-1,7-dioic acid hydratase in catechol pathway</fullName>
    </submittedName>
</protein>
<dbReference type="PANTHER" id="PTHR11820">
    <property type="entry name" value="ACYLPYRUVASE"/>
    <property type="match status" value="1"/>
</dbReference>
<dbReference type="Pfam" id="PF01557">
    <property type="entry name" value="FAA_hydrolase"/>
    <property type="match status" value="1"/>
</dbReference>
<name>A0ABU1IJZ1_9BACL</name>
<dbReference type="InterPro" id="IPR036663">
    <property type="entry name" value="Fumarylacetoacetase_C_sf"/>
</dbReference>
<dbReference type="RefSeq" id="WP_309862740.1">
    <property type="nucleotide sequence ID" value="NZ_JAVDQG010000002.1"/>
</dbReference>
<dbReference type="SUPFAM" id="SSF56529">
    <property type="entry name" value="FAH"/>
    <property type="match status" value="1"/>
</dbReference>
<organism evidence="5 6">
    <name type="scientific">Desmospora profundinema</name>
    <dbReference type="NCBI Taxonomy" id="1571184"/>
    <lineage>
        <taxon>Bacteria</taxon>
        <taxon>Bacillati</taxon>
        <taxon>Bacillota</taxon>
        <taxon>Bacilli</taxon>
        <taxon>Bacillales</taxon>
        <taxon>Thermoactinomycetaceae</taxon>
        <taxon>Desmospora</taxon>
    </lineage>
</organism>
<feature type="domain" description="Fumarylacetoacetase-like C-terminal" evidence="3">
    <location>
        <begin position="56"/>
        <end position="251"/>
    </location>
</feature>
<accession>A0ABU1IJZ1</accession>